<accession>A0A2Z7DE96</accession>
<feature type="compositionally biased region" description="Basic residues" evidence="1">
    <location>
        <begin position="195"/>
        <end position="210"/>
    </location>
</feature>
<evidence type="ECO:0000313" key="2">
    <source>
        <dbReference type="EMBL" id="KZV55682.1"/>
    </source>
</evidence>
<reference evidence="2 3" key="1">
    <citation type="journal article" date="2015" name="Proc. Natl. Acad. Sci. U.S.A.">
        <title>The resurrection genome of Boea hygrometrica: A blueprint for survival of dehydration.</title>
        <authorList>
            <person name="Xiao L."/>
            <person name="Yang G."/>
            <person name="Zhang L."/>
            <person name="Yang X."/>
            <person name="Zhao S."/>
            <person name="Ji Z."/>
            <person name="Zhou Q."/>
            <person name="Hu M."/>
            <person name="Wang Y."/>
            <person name="Chen M."/>
            <person name="Xu Y."/>
            <person name="Jin H."/>
            <person name="Xiao X."/>
            <person name="Hu G."/>
            <person name="Bao F."/>
            <person name="Hu Y."/>
            <person name="Wan P."/>
            <person name="Li L."/>
            <person name="Deng X."/>
            <person name="Kuang T."/>
            <person name="Xiang C."/>
            <person name="Zhu J.K."/>
            <person name="Oliver M.J."/>
            <person name="He Y."/>
        </authorList>
    </citation>
    <scope>NUCLEOTIDE SEQUENCE [LARGE SCALE GENOMIC DNA]</scope>
    <source>
        <strain evidence="3">cv. XS01</strain>
    </source>
</reference>
<dbReference type="EMBL" id="KQ988467">
    <property type="protein sequence ID" value="KZV55682.1"/>
    <property type="molecule type" value="Genomic_DNA"/>
</dbReference>
<feature type="region of interest" description="Disordered" evidence="1">
    <location>
        <begin position="195"/>
        <end position="236"/>
    </location>
</feature>
<keyword evidence="3" id="KW-1185">Reference proteome</keyword>
<evidence type="ECO:0000313" key="3">
    <source>
        <dbReference type="Proteomes" id="UP000250235"/>
    </source>
</evidence>
<evidence type="ECO:0000256" key="1">
    <source>
        <dbReference type="SAM" id="MobiDB-lite"/>
    </source>
</evidence>
<proteinExistence type="predicted"/>
<dbReference type="AlphaFoldDB" id="A0A2Z7DE96"/>
<sequence>MEKGVDQLNIHSVQPGYLKILQYGYTDPRHKTNQPVEIIGPWSSGRVSPSQLGGRHSNPVVTTPMIALDFAGTTHQLASHNVAPNQQANRFHSREIRPRSRFKPLRAAQSYLNSTNSTSLLSQKGTAELTANNQLSPGSKITAASFLELKSVKNLIIQPILDTNLNLYTRIPTAETILKFYLATQALTTRVKLRTTKDAHRKAHARRRTHRHEDTAASPFFSDANSGSLMGSKRKL</sequence>
<protein>
    <submittedName>
        <fullName evidence="2">Uncharacterized protein</fullName>
    </submittedName>
</protein>
<name>A0A2Z7DE96_9LAMI</name>
<organism evidence="2 3">
    <name type="scientific">Dorcoceras hygrometricum</name>
    <dbReference type="NCBI Taxonomy" id="472368"/>
    <lineage>
        <taxon>Eukaryota</taxon>
        <taxon>Viridiplantae</taxon>
        <taxon>Streptophyta</taxon>
        <taxon>Embryophyta</taxon>
        <taxon>Tracheophyta</taxon>
        <taxon>Spermatophyta</taxon>
        <taxon>Magnoliopsida</taxon>
        <taxon>eudicotyledons</taxon>
        <taxon>Gunneridae</taxon>
        <taxon>Pentapetalae</taxon>
        <taxon>asterids</taxon>
        <taxon>lamiids</taxon>
        <taxon>Lamiales</taxon>
        <taxon>Gesneriaceae</taxon>
        <taxon>Didymocarpoideae</taxon>
        <taxon>Trichosporeae</taxon>
        <taxon>Loxocarpinae</taxon>
        <taxon>Dorcoceras</taxon>
    </lineage>
</organism>
<dbReference type="Proteomes" id="UP000250235">
    <property type="component" value="Unassembled WGS sequence"/>
</dbReference>
<gene>
    <name evidence="2" type="ORF">F511_29574</name>
</gene>